<evidence type="ECO:0000256" key="3">
    <source>
        <dbReference type="PROSITE-ProRule" id="PRU00289"/>
    </source>
</evidence>
<dbReference type="GO" id="GO:0005524">
    <property type="term" value="F:ATP binding"/>
    <property type="evidence" value="ECO:0007669"/>
    <property type="project" value="UniProtKB-UniRule"/>
</dbReference>
<dbReference type="CDD" id="cd01127">
    <property type="entry name" value="TrwB_TraG_TraD_VirD4"/>
    <property type="match status" value="1"/>
</dbReference>
<dbReference type="InterPro" id="IPR003593">
    <property type="entry name" value="AAA+_ATPase"/>
</dbReference>
<keyword evidence="5" id="KW-1133">Transmembrane helix</keyword>
<dbReference type="GO" id="GO:0003677">
    <property type="term" value="F:DNA binding"/>
    <property type="evidence" value="ECO:0007669"/>
    <property type="project" value="InterPro"/>
</dbReference>
<dbReference type="SUPFAM" id="SSF52540">
    <property type="entry name" value="P-loop containing nucleoside triphosphate hydrolases"/>
    <property type="match status" value="2"/>
</dbReference>
<organism evidence="7 8">
    <name type="scientific">Alpinimonas psychrophila</name>
    <dbReference type="NCBI Taxonomy" id="748908"/>
    <lineage>
        <taxon>Bacteria</taxon>
        <taxon>Bacillati</taxon>
        <taxon>Actinomycetota</taxon>
        <taxon>Actinomycetes</taxon>
        <taxon>Micrococcales</taxon>
        <taxon>Microbacteriaceae</taxon>
        <taxon>Alpinimonas</taxon>
    </lineage>
</organism>
<dbReference type="SMART" id="SM00382">
    <property type="entry name" value="AAA"/>
    <property type="match status" value="2"/>
</dbReference>
<keyword evidence="1 3" id="KW-0547">Nucleotide-binding</keyword>
<evidence type="ECO:0000256" key="4">
    <source>
        <dbReference type="SAM" id="MobiDB-lite"/>
    </source>
</evidence>
<sequence length="896" mass="97722">MRFPLFALLAPIATSLVLWLVTKSPYTLLFALMGPVMAIASYGDARFGERRRLRLEESASEAEQDEIFARSQRSSALRRREKRQAHPGPSGLTGLDPRARPPWNADLSAAGTLRLGLRLESEAEHEIAPAWQGDFGFDLEPLIIDAAAGVVCVGNPTYSLSLARAFWMQLAWNVSPATLARHPTGHNANVLSTVGAWPVRLVDSDAHIPPAARYVIEILSPNEARLSDRDVSRPSYTSFIPDYATALEARAFAERLARTSEQIERSHPDAQLPRQCNLGDVINHNRQHFNTPAPEAIGAGTSRDDVNAGQRISLRTPVGVNNHGVVELDLVAHGPHAVVTGMTGTGKSEFLLSWILSAAESFSPEEFTVLIIDFKGGSGFSRVAGLPHCMGIVTDLDIRAAQRALLSLRAELRFRERALNDAAVADFRDLPKIVTLARLVIVVDEYRALLDTFPDLQPLFLDIAARGRALGVHLILGTQRATGVLADSILANCALRVVFRVNNVSDSTALLETDVARTLPEIPGRAVLKGAALGPMVVQVALSHRSDALRLAGHCKAWLETHPHWHPRRPWLPELPSIISVRELQTIARQAGEKNADGPAGPLILGLRDEPEDQQQSVAHYVPGRDGHLLVLGQQGSGKSTLLRLIASQTPQHVVFGADNVENAWDGITGVQEGTLVLIDDLEALIAELTLEHKDVFLEALMGLLRTGPRREIFVVIASQTGAIFASSWMSLMKSTLTLGESAGRGMWQEHALQLAHSEQTRGPREPTPTPPLMNWQAGQQYVVVTPRPRLRMTELAGTFRAGETLQLTDAGRLPPEPLQVSCAAMAQVFIGDVEDWQSQFTLLGRLRPQATFVFDDCSPAEVRAVRRSRDVLPHSSRGTAISLSPEGVASRVRLT</sequence>
<feature type="domain" description="FtsK" evidence="6">
    <location>
        <begin position="323"/>
        <end position="508"/>
    </location>
</feature>
<evidence type="ECO:0000313" key="7">
    <source>
        <dbReference type="EMBL" id="MBA8829090.1"/>
    </source>
</evidence>
<protein>
    <submittedName>
        <fullName evidence="7">S-DNA-T family DNA segregation ATPase FtsK/SpoIIIE</fullName>
    </submittedName>
</protein>
<evidence type="ECO:0000313" key="8">
    <source>
        <dbReference type="Proteomes" id="UP000524237"/>
    </source>
</evidence>
<dbReference type="InterPro" id="IPR050206">
    <property type="entry name" value="FtsK/SpoIIIE/SftA"/>
</dbReference>
<reference evidence="7 8" key="1">
    <citation type="submission" date="2020-07" db="EMBL/GenBank/DDBJ databases">
        <title>Sequencing the genomes of 1000 actinobacteria strains.</title>
        <authorList>
            <person name="Klenk H.-P."/>
        </authorList>
    </citation>
    <scope>NUCLEOTIDE SEQUENCE [LARGE SCALE GENOMIC DNA]</scope>
    <source>
        <strain evidence="7 8">DSM 23737</strain>
    </source>
</reference>
<dbReference type="PANTHER" id="PTHR22683:SF1">
    <property type="entry name" value="TYPE VII SECRETION SYSTEM PROTEIN ESSC"/>
    <property type="match status" value="1"/>
</dbReference>
<dbReference type="PANTHER" id="PTHR22683">
    <property type="entry name" value="SPORULATION PROTEIN RELATED"/>
    <property type="match status" value="1"/>
</dbReference>
<dbReference type="EMBL" id="JACGWU010000002">
    <property type="protein sequence ID" value="MBA8829090.1"/>
    <property type="molecule type" value="Genomic_DNA"/>
</dbReference>
<dbReference type="InterPro" id="IPR002543">
    <property type="entry name" value="FtsK_dom"/>
</dbReference>
<evidence type="ECO:0000256" key="5">
    <source>
        <dbReference type="SAM" id="Phobius"/>
    </source>
</evidence>
<feature type="binding site" evidence="3">
    <location>
        <begin position="341"/>
        <end position="348"/>
    </location>
    <ligand>
        <name>ATP</name>
        <dbReference type="ChEBI" id="CHEBI:30616"/>
    </ligand>
</feature>
<dbReference type="Proteomes" id="UP000524237">
    <property type="component" value="Unassembled WGS sequence"/>
</dbReference>
<keyword evidence="5" id="KW-0472">Membrane</keyword>
<dbReference type="AlphaFoldDB" id="A0A7W3JTV2"/>
<keyword evidence="8" id="KW-1185">Reference proteome</keyword>
<proteinExistence type="predicted"/>
<feature type="compositionally biased region" description="Basic residues" evidence="4">
    <location>
        <begin position="76"/>
        <end position="85"/>
    </location>
</feature>
<evidence type="ECO:0000259" key="6">
    <source>
        <dbReference type="PROSITE" id="PS50901"/>
    </source>
</evidence>
<dbReference type="PROSITE" id="PS50901">
    <property type="entry name" value="FTSK"/>
    <property type="match status" value="1"/>
</dbReference>
<comment type="caution">
    <text evidence="7">The sequence shown here is derived from an EMBL/GenBank/DDBJ whole genome shotgun (WGS) entry which is preliminary data.</text>
</comment>
<gene>
    <name evidence="7" type="ORF">FB555_001188</name>
</gene>
<dbReference type="RefSeq" id="WP_182484512.1">
    <property type="nucleotide sequence ID" value="NZ_JACGWU010000002.1"/>
</dbReference>
<dbReference type="Pfam" id="PF01580">
    <property type="entry name" value="FtsK_SpoIIIE"/>
    <property type="match status" value="1"/>
</dbReference>
<keyword evidence="5" id="KW-0812">Transmembrane</keyword>
<name>A0A7W3JTV2_9MICO</name>
<keyword evidence="2 3" id="KW-0067">ATP-binding</keyword>
<evidence type="ECO:0000256" key="2">
    <source>
        <dbReference type="ARBA" id="ARBA00022840"/>
    </source>
</evidence>
<feature type="region of interest" description="Disordered" evidence="4">
    <location>
        <begin position="70"/>
        <end position="101"/>
    </location>
</feature>
<dbReference type="InterPro" id="IPR027417">
    <property type="entry name" value="P-loop_NTPase"/>
</dbReference>
<accession>A0A7W3JTV2</accession>
<feature type="transmembrane region" description="Helical" evidence="5">
    <location>
        <begin position="25"/>
        <end position="45"/>
    </location>
</feature>
<dbReference type="Gene3D" id="3.40.50.300">
    <property type="entry name" value="P-loop containing nucleotide triphosphate hydrolases"/>
    <property type="match status" value="2"/>
</dbReference>
<evidence type="ECO:0000256" key="1">
    <source>
        <dbReference type="ARBA" id="ARBA00022741"/>
    </source>
</evidence>